<sequence length="68" mass="7771">MKHASKLTDVLPDVKWNHVKYDFVERGPVRCALHSVAVRGTPIGIDQIAILRTYLGYPLVIFYCEISR</sequence>
<protein>
    <submittedName>
        <fullName evidence="1">SFRICE_009387</fullName>
    </submittedName>
</protein>
<organism evidence="1">
    <name type="scientific">Spodoptera frugiperda</name>
    <name type="common">Fall armyworm</name>
    <dbReference type="NCBI Taxonomy" id="7108"/>
    <lineage>
        <taxon>Eukaryota</taxon>
        <taxon>Metazoa</taxon>
        <taxon>Ecdysozoa</taxon>
        <taxon>Arthropoda</taxon>
        <taxon>Hexapoda</taxon>
        <taxon>Insecta</taxon>
        <taxon>Pterygota</taxon>
        <taxon>Neoptera</taxon>
        <taxon>Endopterygota</taxon>
        <taxon>Lepidoptera</taxon>
        <taxon>Glossata</taxon>
        <taxon>Ditrysia</taxon>
        <taxon>Noctuoidea</taxon>
        <taxon>Noctuidae</taxon>
        <taxon>Amphipyrinae</taxon>
        <taxon>Spodoptera</taxon>
    </lineage>
</organism>
<name>A0A2H1V4E8_SPOFR</name>
<evidence type="ECO:0000313" key="1">
    <source>
        <dbReference type="EMBL" id="SOQ35713.1"/>
    </source>
</evidence>
<accession>A0A2H1V4E8</accession>
<proteinExistence type="predicted"/>
<reference evidence="1" key="1">
    <citation type="submission" date="2016-07" db="EMBL/GenBank/DDBJ databases">
        <authorList>
            <person name="Bretaudeau A."/>
        </authorList>
    </citation>
    <scope>NUCLEOTIDE SEQUENCE</scope>
    <source>
        <strain evidence="1">Rice</strain>
        <tissue evidence="1">Whole body</tissue>
    </source>
</reference>
<dbReference type="AlphaFoldDB" id="A0A2H1V4E8"/>
<dbReference type="EMBL" id="ODYU01000616">
    <property type="protein sequence ID" value="SOQ35713.1"/>
    <property type="molecule type" value="Genomic_DNA"/>
</dbReference>
<gene>
    <name evidence="1" type="ORF">SFRICE_009387</name>
</gene>